<evidence type="ECO:0000313" key="2">
    <source>
        <dbReference type="Proteomes" id="UP000005512"/>
    </source>
</evidence>
<reference evidence="1" key="1">
    <citation type="submission" date="2009-12" db="EMBL/GenBank/DDBJ databases">
        <authorList>
            <person name="Weinstock G."/>
            <person name="Sodergren E."/>
            <person name="Clifton S."/>
            <person name="Fulton L."/>
            <person name="Fulton B."/>
            <person name="Courtney L."/>
            <person name="Fronick C."/>
            <person name="Harrison M."/>
            <person name="Strong C."/>
            <person name="Farmer C."/>
            <person name="Delahaunty K."/>
            <person name="Markovic C."/>
            <person name="Hall O."/>
            <person name="Minx P."/>
            <person name="Tomlinson C."/>
            <person name="Mitreva M."/>
            <person name="Nelson J."/>
            <person name="Hou S."/>
            <person name="Wollam A."/>
            <person name="Pepin K.H."/>
            <person name="Johnson M."/>
            <person name="Bhonagiri V."/>
            <person name="Nash W.E."/>
            <person name="Warren W."/>
            <person name="Chinwalla A."/>
            <person name="Mardis E.R."/>
            <person name="Wilson R.K."/>
        </authorList>
    </citation>
    <scope>NUCLEOTIDE SEQUENCE [LARGE SCALE GENOMIC DNA]</scope>
    <source>
        <strain evidence="1">DSM 4541</strain>
    </source>
</reference>
<comment type="caution">
    <text evidence="1">The sequence shown here is derived from an EMBL/GenBank/DDBJ whole genome shotgun (WGS) entry which is preliminary data.</text>
</comment>
<gene>
    <name evidence="1" type="ORF">PROVRUST_06595</name>
</gene>
<dbReference type="STRING" id="500637.PROVRUST_06595"/>
<protein>
    <submittedName>
        <fullName evidence="1">Uncharacterized protein</fullName>
    </submittedName>
</protein>
<evidence type="ECO:0000313" key="1">
    <source>
        <dbReference type="EMBL" id="EFB72515.1"/>
    </source>
</evidence>
<organism evidence="1 2">
    <name type="scientific">Providencia rustigianii DSM 4541</name>
    <dbReference type="NCBI Taxonomy" id="500637"/>
    <lineage>
        <taxon>Bacteria</taxon>
        <taxon>Pseudomonadati</taxon>
        <taxon>Pseudomonadota</taxon>
        <taxon>Gammaproteobacteria</taxon>
        <taxon>Enterobacterales</taxon>
        <taxon>Morganellaceae</taxon>
        <taxon>Providencia</taxon>
    </lineage>
</organism>
<dbReference type="AlphaFoldDB" id="D1P310"/>
<dbReference type="Proteomes" id="UP000005512">
    <property type="component" value="Unassembled WGS sequence"/>
</dbReference>
<keyword evidence="2" id="KW-1185">Reference proteome</keyword>
<dbReference type="EMBL" id="ABXV02000023">
    <property type="protein sequence ID" value="EFB72515.1"/>
    <property type="molecule type" value="Genomic_DNA"/>
</dbReference>
<sequence>MIISIRAFSKKNVVIKKPDDLIIEPLRKNRSNHNKNHFF</sequence>
<accession>D1P310</accession>
<proteinExistence type="predicted"/>
<name>D1P310_9GAMM</name>
<dbReference type="HOGENOM" id="CLU_3315359_0_0_6"/>